<dbReference type="SUPFAM" id="SSF50978">
    <property type="entry name" value="WD40 repeat-like"/>
    <property type="match status" value="1"/>
</dbReference>
<dbReference type="Pfam" id="PF00400">
    <property type="entry name" value="WD40"/>
    <property type="match status" value="3"/>
</dbReference>
<protein>
    <submittedName>
        <fullName evidence="4">Uncharacterized protein</fullName>
    </submittedName>
</protein>
<evidence type="ECO:0000256" key="2">
    <source>
        <dbReference type="ARBA" id="ARBA00022737"/>
    </source>
</evidence>
<feature type="repeat" description="WD" evidence="3">
    <location>
        <begin position="146"/>
        <end position="179"/>
    </location>
</feature>
<evidence type="ECO:0000313" key="5">
    <source>
        <dbReference type="Proteomes" id="UP000236546"/>
    </source>
</evidence>
<organism evidence="4 5">
    <name type="scientific">Trichoderma gamsii</name>
    <dbReference type="NCBI Taxonomy" id="398673"/>
    <lineage>
        <taxon>Eukaryota</taxon>
        <taxon>Fungi</taxon>
        <taxon>Dikarya</taxon>
        <taxon>Ascomycota</taxon>
        <taxon>Pezizomycotina</taxon>
        <taxon>Sordariomycetes</taxon>
        <taxon>Hypocreomycetidae</taxon>
        <taxon>Hypocreales</taxon>
        <taxon>Hypocreaceae</taxon>
        <taxon>Trichoderma</taxon>
    </lineage>
</organism>
<dbReference type="PANTHER" id="PTHR22889">
    <property type="entry name" value="WD REPEAT-CONTAINING PROTEIN 89"/>
    <property type="match status" value="1"/>
</dbReference>
<dbReference type="EMBL" id="MTYH01000028">
    <property type="protein sequence ID" value="PNP44671.1"/>
    <property type="molecule type" value="Genomic_DNA"/>
</dbReference>
<dbReference type="Gene3D" id="2.130.10.10">
    <property type="entry name" value="YVTN repeat-like/Quinoprotein amine dehydrogenase"/>
    <property type="match status" value="2"/>
</dbReference>
<dbReference type="Proteomes" id="UP000236546">
    <property type="component" value="Unassembled WGS sequence"/>
</dbReference>
<evidence type="ECO:0000256" key="1">
    <source>
        <dbReference type="ARBA" id="ARBA00022574"/>
    </source>
</evidence>
<dbReference type="InterPro" id="IPR036322">
    <property type="entry name" value="WD40_repeat_dom_sf"/>
</dbReference>
<evidence type="ECO:0000313" key="4">
    <source>
        <dbReference type="EMBL" id="PNP44671.1"/>
    </source>
</evidence>
<keyword evidence="2" id="KW-0677">Repeat</keyword>
<reference evidence="4 5" key="1">
    <citation type="submission" date="2017-02" db="EMBL/GenBank/DDBJ databases">
        <title>Genomes of Trichoderma spp. with biocontrol activity.</title>
        <authorList>
            <person name="Gardiner D."/>
            <person name="Kazan K."/>
            <person name="Vos C."/>
            <person name="Harvey P."/>
        </authorList>
    </citation>
    <scope>NUCLEOTIDE SEQUENCE [LARGE SCALE GENOMIC DNA]</scope>
    <source>
        <strain evidence="4 5">A5MH</strain>
    </source>
</reference>
<accession>A0A2K0TGL6</accession>
<dbReference type="PROSITE" id="PS00678">
    <property type="entry name" value="WD_REPEATS_1"/>
    <property type="match status" value="1"/>
</dbReference>
<dbReference type="InterPro" id="IPR001680">
    <property type="entry name" value="WD40_rpt"/>
</dbReference>
<evidence type="ECO:0000256" key="3">
    <source>
        <dbReference type="PROSITE-ProRule" id="PRU00221"/>
    </source>
</evidence>
<dbReference type="InterPro" id="IPR015943">
    <property type="entry name" value="WD40/YVTN_repeat-like_dom_sf"/>
</dbReference>
<dbReference type="InterPro" id="IPR039328">
    <property type="entry name" value="WDR89"/>
</dbReference>
<dbReference type="InterPro" id="IPR019775">
    <property type="entry name" value="WD40_repeat_CS"/>
</dbReference>
<keyword evidence="1 3" id="KW-0853">WD repeat</keyword>
<dbReference type="OrthoDB" id="25131at2759"/>
<gene>
    <name evidence="4" type="ORF">TGAMA5MH_03478</name>
</gene>
<dbReference type="AlphaFoldDB" id="A0A2K0TGL6"/>
<name>A0A2K0TGL6_9HYPO</name>
<sequence length="333" mass="35511">MYTLTNIDQHHFSGPEDVYVLEAHRTAAGLATVASDQTLSLFNPARLGAGPVSSLKTSHGNVTTLRVFDAGSSLVCTAGENGSVGVWDLRQAARVAHFQAAEASILSLACSANTQTIAVGTELENHVASIHLWDVRSTPTPKASYSEVHSDDVTSLGFHPSSPNLLISGSTDGLVSIHDTTITDEDELTVQTLNHNASIHDAAFLTPTEVFALSHDETFALYDVAEERTDGSATQDFGDLRKVLGCQYVANVTTKLDGSGAILGAGAQDKQNFELVFLAKTPNNAWALDHDNRVVLPGAHGSEIVRSFCFFDDEQVVFTTGEDGNVKAWRAGN</sequence>
<dbReference type="SMART" id="SM00320">
    <property type="entry name" value="WD40"/>
    <property type="match status" value="6"/>
</dbReference>
<dbReference type="PANTHER" id="PTHR22889:SF0">
    <property type="entry name" value="WD REPEAT-CONTAINING PROTEIN 89"/>
    <property type="match status" value="1"/>
</dbReference>
<comment type="caution">
    <text evidence="4">The sequence shown here is derived from an EMBL/GenBank/DDBJ whole genome shotgun (WGS) entry which is preliminary data.</text>
</comment>
<proteinExistence type="predicted"/>
<dbReference type="PROSITE" id="PS50082">
    <property type="entry name" value="WD_REPEATS_2"/>
    <property type="match status" value="1"/>
</dbReference>